<dbReference type="Proteomes" id="UP000789572">
    <property type="component" value="Unassembled WGS sequence"/>
</dbReference>
<sequence length="222" mass="24533">MELVASVMRVCLHITEDRGTILSTYLSEPTLTEAAAYIMNIDNGLLVPDLLTMLINSIKEGVAEASYCGELYQKLETYTITTSSPRMKLSPEFAGITNKKCTAHIAEDIGILPEVDQLCKLVLSEPTLLKRPADNAEIPLKKVKIGRTKRNPSDTSVSSAIRQTFQVSLAVYGLGKEVYACFNFTAIGTQTQVLMSLRKLLVAWPDAAELEDDSKRVQRITY</sequence>
<dbReference type="EMBL" id="CAJVPJ010000657">
    <property type="protein sequence ID" value="CAG8546670.1"/>
    <property type="molecule type" value="Genomic_DNA"/>
</dbReference>
<evidence type="ECO:0000313" key="1">
    <source>
        <dbReference type="EMBL" id="CAG8546670.1"/>
    </source>
</evidence>
<gene>
    <name evidence="1" type="ORF">POCULU_LOCUS4809</name>
</gene>
<comment type="caution">
    <text evidence="1">The sequence shown here is derived from an EMBL/GenBank/DDBJ whole genome shotgun (WGS) entry which is preliminary data.</text>
</comment>
<keyword evidence="2" id="KW-1185">Reference proteome</keyword>
<protein>
    <submittedName>
        <fullName evidence="1">10046_t:CDS:1</fullName>
    </submittedName>
</protein>
<accession>A0A9N9AYE9</accession>
<organism evidence="1 2">
    <name type="scientific">Paraglomus occultum</name>
    <dbReference type="NCBI Taxonomy" id="144539"/>
    <lineage>
        <taxon>Eukaryota</taxon>
        <taxon>Fungi</taxon>
        <taxon>Fungi incertae sedis</taxon>
        <taxon>Mucoromycota</taxon>
        <taxon>Glomeromycotina</taxon>
        <taxon>Glomeromycetes</taxon>
        <taxon>Paraglomerales</taxon>
        <taxon>Paraglomeraceae</taxon>
        <taxon>Paraglomus</taxon>
    </lineage>
</organism>
<evidence type="ECO:0000313" key="2">
    <source>
        <dbReference type="Proteomes" id="UP000789572"/>
    </source>
</evidence>
<dbReference type="OrthoDB" id="2689159at2759"/>
<proteinExistence type="predicted"/>
<reference evidence="1" key="1">
    <citation type="submission" date="2021-06" db="EMBL/GenBank/DDBJ databases">
        <authorList>
            <person name="Kallberg Y."/>
            <person name="Tangrot J."/>
            <person name="Rosling A."/>
        </authorList>
    </citation>
    <scope>NUCLEOTIDE SEQUENCE</scope>
    <source>
        <strain evidence="1">IA702</strain>
    </source>
</reference>
<dbReference type="AlphaFoldDB" id="A0A9N9AYE9"/>
<name>A0A9N9AYE9_9GLOM</name>